<feature type="signal peptide" evidence="2">
    <location>
        <begin position="1"/>
        <end position="21"/>
    </location>
</feature>
<evidence type="ECO:0000256" key="2">
    <source>
        <dbReference type="SAM" id="SignalP"/>
    </source>
</evidence>
<keyword evidence="4" id="KW-1185">Reference proteome</keyword>
<dbReference type="RefSeq" id="WP_133344662.1">
    <property type="nucleotide sequence ID" value="NZ_SMZO01000092.1"/>
</dbReference>
<evidence type="ECO:0000313" key="4">
    <source>
        <dbReference type="Proteomes" id="UP000294562"/>
    </source>
</evidence>
<feature type="region of interest" description="Disordered" evidence="1">
    <location>
        <begin position="147"/>
        <end position="168"/>
    </location>
</feature>
<protein>
    <submittedName>
        <fullName evidence="3">Copper chaperone PCu(A)C</fullName>
    </submittedName>
</protein>
<feature type="chain" id="PRO_5020960829" evidence="2">
    <location>
        <begin position="22"/>
        <end position="168"/>
    </location>
</feature>
<comment type="caution">
    <text evidence="3">The sequence shown here is derived from an EMBL/GenBank/DDBJ whole genome shotgun (WGS) entry which is preliminary data.</text>
</comment>
<evidence type="ECO:0000256" key="1">
    <source>
        <dbReference type="SAM" id="MobiDB-lite"/>
    </source>
</evidence>
<dbReference type="Proteomes" id="UP000294562">
    <property type="component" value="Unassembled WGS sequence"/>
</dbReference>
<reference evidence="3 4" key="1">
    <citation type="submission" date="2019-03" db="EMBL/GenBank/DDBJ databases">
        <title>Rhodobacteraceae bacterium SM1902, a new member of the family Rhodobacteraceae isolated from Yantai.</title>
        <authorList>
            <person name="Sun Y."/>
        </authorList>
    </citation>
    <scope>NUCLEOTIDE SEQUENCE [LARGE SCALE GENOMIC DNA]</scope>
    <source>
        <strain evidence="3 4">SM1902</strain>
    </source>
</reference>
<dbReference type="InterPro" id="IPR036182">
    <property type="entry name" value="PCuAC_sf"/>
</dbReference>
<evidence type="ECO:0000313" key="3">
    <source>
        <dbReference type="EMBL" id="TDL81744.1"/>
    </source>
</evidence>
<proteinExistence type="predicted"/>
<dbReference type="PANTHER" id="PTHR36302:SF1">
    <property type="entry name" value="COPPER CHAPERONE PCU(A)C"/>
    <property type="match status" value="1"/>
</dbReference>
<dbReference type="AlphaFoldDB" id="A0A4R6AFG3"/>
<sequence length="168" mass="17726">MFKTTLIAAAVAATLPFAAFAESMIEVHDAYARSSGAAAKSGAAFMMLHNHGDTDDRLVAASSPAAERLELHTHIADADGVMKMREIEGGIEMPAGGEHVMARSGDHVMFLGLTAPFEQGAMIPLTLTFEKAGDVEIEVMVDLERMPSGHGMKHGSAGEGHKGHKMAQ</sequence>
<dbReference type="SUPFAM" id="SSF110087">
    <property type="entry name" value="DR1885-like metal-binding protein"/>
    <property type="match status" value="1"/>
</dbReference>
<dbReference type="Gene3D" id="2.60.40.1890">
    <property type="entry name" value="PCu(A)C copper chaperone"/>
    <property type="match status" value="1"/>
</dbReference>
<dbReference type="Pfam" id="PF04314">
    <property type="entry name" value="PCuAC"/>
    <property type="match status" value="1"/>
</dbReference>
<accession>A0A4R6AFG3</accession>
<dbReference type="EMBL" id="SMZO01000092">
    <property type="protein sequence ID" value="TDL81744.1"/>
    <property type="molecule type" value="Genomic_DNA"/>
</dbReference>
<organism evidence="3 4">
    <name type="scientific">Meridianimarinicoccus aquatilis</name>
    <dbReference type="NCBI Taxonomy" id="2552766"/>
    <lineage>
        <taxon>Bacteria</taxon>
        <taxon>Pseudomonadati</taxon>
        <taxon>Pseudomonadota</taxon>
        <taxon>Alphaproteobacteria</taxon>
        <taxon>Rhodobacterales</taxon>
        <taxon>Paracoccaceae</taxon>
        <taxon>Meridianimarinicoccus</taxon>
    </lineage>
</organism>
<dbReference type="InterPro" id="IPR007410">
    <property type="entry name" value="LpqE-like"/>
</dbReference>
<dbReference type="PANTHER" id="PTHR36302">
    <property type="entry name" value="BLR7088 PROTEIN"/>
    <property type="match status" value="1"/>
</dbReference>
<dbReference type="InterPro" id="IPR058248">
    <property type="entry name" value="Lxx211020-like"/>
</dbReference>
<gene>
    <name evidence="3" type="ORF">E2L05_19670</name>
</gene>
<keyword evidence="2" id="KW-0732">Signal</keyword>
<dbReference type="OrthoDB" id="9796962at2"/>
<name>A0A4R6AFG3_9RHOB</name>